<feature type="transmembrane region" description="Helical" evidence="1">
    <location>
        <begin position="171"/>
        <end position="193"/>
    </location>
</feature>
<feature type="domain" description="Acyltransferase 3" evidence="2">
    <location>
        <begin position="7"/>
        <end position="337"/>
    </location>
</feature>
<keyword evidence="5" id="KW-1185">Reference proteome</keyword>
<evidence type="ECO:0000313" key="4">
    <source>
        <dbReference type="EMBL" id="MDQ0515757.1"/>
    </source>
</evidence>
<organism evidence="4 5">
    <name type="scientific">Kaistia geumhonensis</name>
    <dbReference type="NCBI Taxonomy" id="410839"/>
    <lineage>
        <taxon>Bacteria</taxon>
        <taxon>Pseudomonadati</taxon>
        <taxon>Pseudomonadota</taxon>
        <taxon>Alphaproteobacteria</taxon>
        <taxon>Hyphomicrobiales</taxon>
        <taxon>Kaistiaceae</taxon>
        <taxon>Kaistia</taxon>
    </lineage>
</organism>
<dbReference type="Pfam" id="PF19040">
    <property type="entry name" value="SGNH"/>
    <property type="match status" value="1"/>
</dbReference>
<dbReference type="Pfam" id="PF01757">
    <property type="entry name" value="Acyl_transf_3"/>
    <property type="match status" value="1"/>
</dbReference>
<proteinExistence type="predicted"/>
<feature type="transmembrane region" description="Helical" evidence="1">
    <location>
        <begin position="325"/>
        <end position="342"/>
    </location>
</feature>
<dbReference type="InterPro" id="IPR050879">
    <property type="entry name" value="Acyltransferase_3"/>
</dbReference>
<sequence length="654" mass="73271">MTARYRPEIDGLRTVAVLSVIIYHLEIPLGSSFLLHGGFLGVDIFFVLSGYLIGGIILRELQDTGRFSFSNFYARRIRRIFPELIFVILVSIPVAWAILLPSELVRFATSIISALGFFSNFYWYQELGEYGAQSGLLQPFLHTWSLSIEEQFYVVFPVLLIVLYKIKSGKWIGPALIALILISLVLCQFTTFIKPPLSFFSPVSRAWELLAGAGLAFLELKRPGLLLNSRIAGFIPSIMAVVMLLSLAFVSLDDGHPGIVTIPIIVATCGVIWFARKDEITTRLLSTSGMTYVGKISYALYLWHFPIFAFGRLRSLEAPTALDMLGWVALTFVMSWIGYTVVERPFRFKIQTRPFASSIAASLVAIACFTVVVVRDDGFPGRFAYMAARLGENKIDAEALAEESMKILDELAPNESIGRWNAGVRSKHEIEDNWFSGQAAENVLVIGNSHSKDMFNAVYQNRDRLQGVEFARLAFDADMSAKSFDQMFDLPNYKNATTIMVAPKYRSTSILSLDRYLARMLKDGKKVILVGNTAEFSSPGTMPIFDWYIWKQTGDVDFKQLNQLAYKYESEEAKIYTARVAALAEKYGVPFYDRRALVCDDLAKECAMVTPEGKRTMYDASHWTLDGAGYFGSRAADMGWLKPDEAVPVSQQGL</sequence>
<dbReference type="InterPro" id="IPR002656">
    <property type="entry name" value="Acyl_transf_3_dom"/>
</dbReference>
<dbReference type="Proteomes" id="UP001223743">
    <property type="component" value="Unassembled WGS sequence"/>
</dbReference>
<evidence type="ECO:0000256" key="1">
    <source>
        <dbReference type="SAM" id="Phobius"/>
    </source>
</evidence>
<reference evidence="4 5" key="1">
    <citation type="submission" date="2023-07" db="EMBL/GenBank/DDBJ databases">
        <title>Genomic Encyclopedia of Type Strains, Phase IV (KMG-IV): sequencing the most valuable type-strain genomes for metagenomic binning, comparative biology and taxonomic classification.</title>
        <authorList>
            <person name="Goeker M."/>
        </authorList>
    </citation>
    <scope>NUCLEOTIDE SEQUENCE [LARGE SCALE GENOMIC DNA]</scope>
    <source>
        <strain evidence="4 5">B1-1</strain>
    </source>
</reference>
<dbReference type="RefSeq" id="WP_266280542.1">
    <property type="nucleotide sequence ID" value="NZ_JAPKNF010000001.1"/>
</dbReference>
<dbReference type="InterPro" id="IPR043968">
    <property type="entry name" value="SGNH"/>
</dbReference>
<comment type="caution">
    <text evidence="4">The sequence shown here is derived from an EMBL/GenBank/DDBJ whole genome shotgun (WGS) entry which is preliminary data.</text>
</comment>
<feature type="transmembrane region" description="Helical" evidence="1">
    <location>
        <begin position="12"/>
        <end position="33"/>
    </location>
</feature>
<feature type="transmembrane region" description="Helical" evidence="1">
    <location>
        <begin position="232"/>
        <end position="252"/>
    </location>
</feature>
<feature type="transmembrane region" description="Helical" evidence="1">
    <location>
        <begin position="105"/>
        <end position="124"/>
    </location>
</feature>
<dbReference type="EMBL" id="JAUSWJ010000001">
    <property type="protein sequence ID" value="MDQ0515757.1"/>
    <property type="molecule type" value="Genomic_DNA"/>
</dbReference>
<feature type="domain" description="SGNH" evidence="3">
    <location>
        <begin position="435"/>
        <end position="632"/>
    </location>
</feature>
<keyword evidence="1" id="KW-0472">Membrane</keyword>
<dbReference type="PANTHER" id="PTHR23028">
    <property type="entry name" value="ACETYLTRANSFERASE"/>
    <property type="match status" value="1"/>
</dbReference>
<evidence type="ECO:0000259" key="3">
    <source>
        <dbReference type="Pfam" id="PF19040"/>
    </source>
</evidence>
<evidence type="ECO:0000259" key="2">
    <source>
        <dbReference type="Pfam" id="PF01757"/>
    </source>
</evidence>
<feature type="transmembrane region" description="Helical" evidence="1">
    <location>
        <begin position="199"/>
        <end position="220"/>
    </location>
</feature>
<feature type="transmembrane region" description="Helical" evidence="1">
    <location>
        <begin position="80"/>
        <end position="99"/>
    </location>
</feature>
<name>A0ABU0M474_9HYPH</name>
<gene>
    <name evidence="4" type="ORF">QO015_001370</name>
</gene>
<keyword evidence="1" id="KW-0812">Transmembrane</keyword>
<protein>
    <submittedName>
        <fullName evidence="4">Peptidoglycan/LPS O-acetylase OafA/YrhL</fullName>
    </submittedName>
</protein>
<evidence type="ECO:0000313" key="5">
    <source>
        <dbReference type="Proteomes" id="UP001223743"/>
    </source>
</evidence>
<feature type="transmembrane region" description="Helical" evidence="1">
    <location>
        <begin position="354"/>
        <end position="374"/>
    </location>
</feature>
<keyword evidence="1" id="KW-1133">Transmembrane helix</keyword>
<accession>A0ABU0M474</accession>
<feature type="transmembrane region" description="Helical" evidence="1">
    <location>
        <begin position="39"/>
        <end position="59"/>
    </location>
</feature>
<dbReference type="PANTHER" id="PTHR23028:SF53">
    <property type="entry name" value="ACYL_TRANSF_3 DOMAIN-CONTAINING PROTEIN"/>
    <property type="match status" value="1"/>
</dbReference>
<feature type="transmembrane region" description="Helical" evidence="1">
    <location>
        <begin position="258"/>
        <end position="275"/>
    </location>
</feature>